<dbReference type="PROSITE" id="PS00767">
    <property type="entry name" value="THF_DHG_CYH_2"/>
    <property type="match status" value="2"/>
</dbReference>
<dbReference type="Gene3D" id="3.40.50.10860">
    <property type="entry name" value="Leucine Dehydrogenase, chain A, domain 1"/>
    <property type="match status" value="2"/>
</dbReference>
<dbReference type="FunFam" id="3.40.50.10860:FF:000005">
    <property type="entry name" value="C-1-tetrahydrofolate synthase, cytoplasmic, putative"/>
    <property type="match status" value="2"/>
</dbReference>
<evidence type="ECO:0000313" key="23">
    <source>
        <dbReference type="EMBL" id="PVD26498.1"/>
    </source>
</evidence>
<evidence type="ECO:0000256" key="13">
    <source>
        <dbReference type="ARBA" id="ARBA00022741"/>
    </source>
</evidence>
<dbReference type="Gene3D" id="3.40.50.300">
    <property type="entry name" value="P-loop containing nucleotide triphosphate hydrolases"/>
    <property type="match status" value="2"/>
</dbReference>
<dbReference type="PANTHER" id="PTHR48099:SF5">
    <property type="entry name" value="C-1-TETRAHYDROFOLATE SYNTHASE, CYTOPLASMIC"/>
    <property type="match status" value="1"/>
</dbReference>
<evidence type="ECO:0000256" key="3">
    <source>
        <dbReference type="ARBA" id="ARBA00005559"/>
    </source>
</evidence>
<keyword evidence="16" id="KW-0521">NADP</keyword>
<keyword evidence="14" id="KW-0378">Hydrolase</keyword>
<evidence type="ECO:0000256" key="17">
    <source>
        <dbReference type="ARBA" id="ARBA00023002"/>
    </source>
</evidence>
<dbReference type="HAMAP" id="MF_01543">
    <property type="entry name" value="FTHFS"/>
    <property type="match status" value="1"/>
</dbReference>
<dbReference type="EC" id="1.5.1.5" evidence="8"/>
<comment type="caution">
    <text evidence="23">The sequence shown here is derived from an EMBL/GenBank/DDBJ whole genome shotgun (WGS) entry which is preliminary data.</text>
</comment>
<accession>A0A2T7NZA8</accession>
<dbReference type="PROSITE" id="PS00721">
    <property type="entry name" value="FTHFS_1"/>
    <property type="match status" value="1"/>
</dbReference>
<evidence type="ECO:0000256" key="8">
    <source>
        <dbReference type="ARBA" id="ARBA00012859"/>
    </source>
</evidence>
<gene>
    <name evidence="23" type="ORF">C0Q70_14175</name>
</gene>
<evidence type="ECO:0000256" key="11">
    <source>
        <dbReference type="ARBA" id="ARBA00022563"/>
    </source>
</evidence>
<dbReference type="CDD" id="cd01080">
    <property type="entry name" value="NAD_bind_m-THF_DH_Cyclohyd"/>
    <property type="match status" value="2"/>
</dbReference>
<dbReference type="InterPro" id="IPR020631">
    <property type="entry name" value="THF_DH/CycHdrlase_NAD-bd_dom"/>
</dbReference>
<dbReference type="PANTHER" id="PTHR48099">
    <property type="entry name" value="C-1-TETRAHYDROFOLATE SYNTHASE, CYTOPLASMIC-RELATED"/>
    <property type="match status" value="1"/>
</dbReference>
<dbReference type="OrthoDB" id="5126881at2759"/>
<dbReference type="PROSITE" id="PS00722">
    <property type="entry name" value="FTHFS_2"/>
    <property type="match status" value="1"/>
</dbReference>
<dbReference type="InterPro" id="IPR020628">
    <property type="entry name" value="Formate_THF_ligase_CS"/>
</dbReference>
<dbReference type="STRING" id="400727.A0A2T7NZA8"/>
<keyword evidence="12" id="KW-0436">Ligase</keyword>
<evidence type="ECO:0000256" key="16">
    <source>
        <dbReference type="ARBA" id="ARBA00022857"/>
    </source>
</evidence>
<comment type="subcellular location">
    <subcellularLocation>
        <location evidence="1">Cytoplasm</location>
    </subcellularLocation>
</comment>
<dbReference type="PRINTS" id="PR00085">
    <property type="entry name" value="THFDHDRGNASE"/>
</dbReference>
<dbReference type="GO" id="GO:0005829">
    <property type="term" value="C:cytosol"/>
    <property type="evidence" value="ECO:0007669"/>
    <property type="project" value="TreeGrafter"/>
</dbReference>
<evidence type="ECO:0000256" key="14">
    <source>
        <dbReference type="ARBA" id="ARBA00022801"/>
    </source>
</evidence>
<dbReference type="SUPFAM" id="SSF51735">
    <property type="entry name" value="NAD(P)-binding Rossmann-fold domains"/>
    <property type="match status" value="2"/>
</dbReference>
<evidence type="ECO:0000256" key="7">
    <source>
        <dbReference type="ARBA" id="ARBA00012776"/>
    </source>
</evidence>
<evidence type="ECO:0000259" key="21">
    <source>
        <dbReference type="Pfam" id="PF00763"/>
    </source>
</evidence>
<dbReference type="FunFam" id="3.40.50.720:FF:000006">
    <property type="entry name" value="Bifunctional protein FolD"/>
    <property type="match status" value="2"/>
</dbReference>
<comment type="similarity">
    <text evidence="3">In the N-terminal section; belongs to the tetrahydrofolate dehydrogenase/cyclohydrolase family.</text>
</comment>
<feature type="domain" description="Tetrahydrofolate dehydrogenase/cyclohydrolase NAD(P)-binding" evidence="22">
    <location>
        <begin position="144"/>
        <end position="290"/>
    </location>
</feature>
<evidence type="ECO:0000256" key="2">
    <source>
        <dbReference type="ARBA" id="ARBA00004777"/>
    </source>
</evidence>
<dbReference type="EC" id="6.3.4.3" evidence="6"/>
<dbReference type="InterPro" id="IPR000559">
    <property type="entry name" value="Formate_THF_ligase"/>
</dbReference>
<comment type="similarity">
    <text evidence="4">In the C-terminal section; belongs to the formate--tetrahydrofolate ligase family.</text>
</comment>
<keyword evidence="13" id="KW-0547">Nucleotide-binding</keyword>
<dbReference type="Pfam" id="PF01268">
    <property type="entry name" value="FTHFS"/>
    <property type="match status" value="1"/>
</dbReference>
<evidence type="ECO:0000256" key="1">
    <source>
        <dbReference type="ARBA" id="ARBA00004496"/>
    </source>
</evidence>
<dbReference type="FunFam" id="3.40.50.300:FF:001123">
    <property type="entry name" value="C-1-tetrahydrofolate synthase, cytoplasmic isoform X2"/>
    <property type="match status" value="1"/>
</dbReference>
<dbReference type="HAMAP" id="MF_01576">
    <property type="entry name" value="THF_DHG_CYH"/>
    <property type="match status" value="2"/>
</dbReference>
<dbReference type="Gene3D" id="3.40.50.720">
    <property type="entry name" value="NAD(P)-binding Rossmann-like Domain"/>
    <property type="match status" value="2"/>
</dbReference>
<dbReference type="Gene3D" id="1.10.8.770">
    <property type="match status" value="1"/>
</dbReference>
<keyword evidence="15" id="KW-0067">ATP-binding</keyword>
<dbReference type="GO" id="GO:0035999">
    <property type="term" value="P:tetrahydrofolate interconversion"/>
    <property type="evidence" value="ECO:0007669"/>
    <property type="project" value="UniProtKB-UniPathway"/>
</dbReference>
<dbReference type="InterPro" id="IPR020630">
    <property type="entry name" value="THF_DH/CycHdrlase_cat_dom"/>
</dbReference>
<dbReference type="UniPathway" id="UPA00193"/>
<dbReference type="EMBL" id="PZQS01000008">
    <property type="protein sequence ID" value="PVD26498.1"/>
    <property type="molecule type" value="Genomic_DNA"/>
</dbReference>
<evidence type="ECO:0000256" key="10">
    <source>
        <dbReference type="ARBA" id="ARBA00022490"/>
    </source>
</evidence>
<evidence type="ECO:0000256" key="15">
    <source>
        <dbReference type="ARBA" id="ARBA00022840"/>
    </source>
</evidence>
<dbReference type="FunFam" id="3.40.50.300:FF:000245">
    <property type="entry name" value="C-1-tetrahydrofolate synthase, cytoplasmic"/>
    <property type="match status" value="1"/>
</dbReference>
<organism evidence="23 24">
    <name type="scientific">Pomacea canaliculata</name>
    <name type="common">Golden apple snail</name>
    <dbReference type="NCBI Taxonomy" id="400727"/>
    <lineage>
        <taxon>Eukaryota</taxon>
        <taxon>Metazoa</taxon>
        <taxon>Spiralia</taxon>
        <taxon>Lophotrochozoa</taxon>
        <taxon>Mollusca</taxon>
        <taxon>Gastropoda</taxon>
        <taxon>Caenogastropoda</taxon>
        <taxon>Architaenioglossa</taxon>
        <taxon>Ampullarioidea</taxon>
        <taxon>Ampullariidae</taxon>
        <taxon>Pomacea</taxon>
    </lineage>
</organism>
<evidence type="ECO:0000256" key="18">
    <source>
        <dbReference type="ARBA" id="ARBA00023268"/>
    </source>
</evidence>
<proteinExistence type="inferred from homology"/>
<keyword evidence="10" id="KW-0963">Cytoplasm</keyword>
<dbReference type="Proteomes" id="UP000245119">
    <property type="component" value="Linkage Group LG8"/>
</dbReference>
<dbReference type="SUPFAM" id="SSF52540">
    <property type="entry name" value="P-loop containing nucleoside triphosphate hydrolases"/>
    <property type="match status" value="1"/>
</dbReference>
<dbReference type="InterPro" id="IPR046346">
    <property type="entry name" value="Aminoacid_DH-like_N_sf"/>
</dbReference>
<reference evidence="23 24" key="1">
    <citation type="submission" date="2018-04" db="EMBL/GenBank/DDBJ databases">
        <title>The genome of golden apple snail Pomacea canaliculata provides insight into stress tolerance and invasive adaptation.</title>
        <authorList>
            <person name="Liu C."/>
            <person name="Liu B."/>
            <person name="Ren Y."/>
            <person name="Zhang Y."/>
            <person name="Wang H."/>
            <person name="Li S."/>
            <person name="Jiang F."/>
            <person name="Yin L."/>
            <person name="Zhang G."/>
            <person name="Qian W."/>
            <person name="Fan W."/>
        </authorList>
    </citation>
    <scope>NUCLEOTIDE SEQUENCE [LARGE SCALE GENOMIC DNA]</scope>
    <source>
        <strain evidence="23">SZHN2017</strain>
        <tissue evidence="23">Muscle</tissue>
    </source>
</reference>
<dbReference type="EC" id="3.5.4.9" evidence="7"/>
<keyword evidence="18" id="KW-0511">Multifunctional enzyme</keyword>
<dbReference type="InterPro" id="IPR036291">
    <property type="entry name" value="NAD(P)-bd_dom_sf"/>
</dbReference>
<feature type="domain" description="Tetrahydrofolate dehydrogenase/cyclohydrolase catalytic" evidence="21">
    <location>
        <begin position="5"/>
        <end position="123"/>
    </location>
</feature>
<dbReference type="GO" id="GO:0004477">
    <property type="term" value="F:methenyltetrahydrofolate cyclohydrolase activity"/>
    <property type="evidence" value="ECO:0007669"/>
    <property type="project" value="UniProtKB-EC"/>
</dbReference>
<comment type="catalytic activity">
    <reaction evidence="20">
        <text>(6S)-5,6,7,8-tetrahydrofolate + formate + ATP = (6R)-10-formyltetrahydrofolate + ADP + phosphate</text>
        <dbReference type="Rhea" id="RHEA:20221"/>
        <dbReference type="ChEBI" id="CHEBI:15740"/>
        <dbReference type="ChEBI" id="CHEBI:30616"/>
        <dbReference type="ChEBI" id="CHEBI:43474"/>
        <dbReference type="ChEBI" id="CHEBI:57453"/>
        <dbReference type="ChEBI" id="CHEBI:195366"/>
        <dbReference type="ChEBI" id="CHEBI:456216"/>
        <dbReference type="EC" id="6.3.4.3"/>
    </reaction>
</comment>
<dbReference type="AlphaFoldDB" id="A0A2T7NZA8"/>
<evidence type="ECO:0000256" key="4">
    <source>
        <dbReference type="ARBA" id="ARBA00006985"/>
    </source>
</evidence>
<evidence type="ECO:0000256" key="20">
    <source>
        <dbReference type="ARBA" id="ARBA00049033"/>
    </source>
</evidence>
<evidence type="ECO:0000256" key="19">
    <source>
        <dbReference type="ARBA" id="ARBA00036357"/>
    </source>
</evidence>
<dbReference type="GO" id="GO:0004329">
    <property type="term" value="F:formate-tetrahydrofolate ligase activity"/>
    <property type="evidence" value="ECO:0007669"/>
    <property type="project" value="UniProtKB-EC"/>
</dbReference>
<dbReference type="Pfam" id="PF00763">
    <property type="entry name" value="THF_DHG_CYH"/>
    <property type="match status" value="2"/>
</dbReference>
<keyword evidence="17" id="KW-0560">Oxidoreductase</keyword>
<dbReference type="InterPro" id="IPR020867">
    <property type="entry name" value="THF_DH/CycHdrlase_CS"/>
</dbReference>
<dbReference type="GO" id="GO:0005524">
    <property type="term" value="F:ATP binding"/>
    <property type="evidence" value="ECO:0007669"/>
    <property type="project" value="UniProtKB-KW"/>
</dbReference>
<evidence type="ECO:0000256" key="12">
    <source>
        <dbReference type="ARBA" id="ARBA00022598"/>
    </source>
</evidence>
<keyword evidence="24" id="KW-1185">Reference proteome</keyword>
<protein>
    <recommendedName>
        <fullName evidence="9">C-1-tetrahydrofolate synthase, cytoplasmic</fullName>
        <ecNumber evidence="8">1.5.1.5</ecNumber>
        <ecNumber evidence="7">3.5.4.9</ecNumber>
        <ecNumber evidence="6">6.3.4.3</ecNumber>
    </recommendedName>
</protein>
<sequence>MAQILDGKAVASDIQNNLKEEIKRLSDQFPEFIAGLAILQVGDRSDSNVYINAKLKASREVGITAQHIKLPRSSAQSEIIEAVQRLNEDPNVHGIIVQLPLDTDSVVDTHLVTNTISPDKDVDGLHQSNAGQLARGDLGSCIVPCTPRGCLELILRTGTEIQGKRAVVLGRSKIVGAPMSNLLMWNHATVTICHSKTVDLKTEVSQGDIVVVAIGQPQLVKGDWIKPGAVVIDCGINSIPDSTKKAGYRLVGDVDFESVKHVASWITPVPGGVGPMTVAMLLKNTVDQARLAFQKTRALGCCCNILILDPVNGYSDIHKSLKEEVARLKEEYPGFSAGLAIVQVGDRNDSNVYINQKLKASKDIGINAQHIKLPRSSTQAEIIQAVQQLNRDKNVHGIIVQLPLDTENTVDTHLVTNTILPGKDVDGLHQSNAGQLARGDLDACIVPCTPRGCLELILRTGTDIKGKRAVVLGRSKIVGAPMSDLLKWNHATVTVCHSKTADLKAEVSQGDIVVVAIGQPELVKGDWIKPGAVVIDCGINSIPDSTKKAGYRLVGDVEFKSAKLVASWITPVPGGVGPMTVAMLLKNTVDQARLAFQKAGGVTQWCLQLLPLSLKTPVPSDLDIAQSQVPKDIDVLAREINLLSEEVDLYGKKKAKVSLKVLDRLAGQKDGKYIVVTGITPTPLGEGKSTTTVGLAQALGSQLKKNVFACVRQPSQGPTFGIKGGAAGGGYSQVIPMEEFNLHLTGDIHAITAANNLLAAAIDARIFHEATQSDEALYKRLVPSKDGKREFCKIQLGRLQTQFDITVASEIMAILALTTDLRDMRRRLGIMVVASSKSGDPVTADDLGIGGALTVLMKDAIRPNLMQTLEGTPVFVHAGPFANIAHGNSSILADKLALKIVGENGFVVTEAGFGADIGMEKFFNIKSRYSGLTPNAAVLVATIRALKMHGGGPTVTAGMPLPKEYTEENVKLVEEGCSNLMKQIENARFFGVPVVVAVNAFATDTPDELEAVLRIARSSGAFDAVICNHWAKGGAGAVELAEAVQRAAEQPSNFQFLYDVKLPIEEKIEIIAKKIYGADGIELQPLAQEQIARYKRQGFNDLPICMAKTHLSLTHMPEKKGAPKGFVLPIREVRASIGAGFIYPLVGKMSTMPGLPTRPCFYDIDIDPDTEEIVGLS</sequence>
<evidence type="ECO:0000256" key="6">
    <source>
        <dbReference type="ARBA" id="ARBA00012295"/>
    </source>
</evidence>
<name>A0A2T7NZA8_POMCA</name>
<comment type="pathway">
    <text evidence="2">One-carbon metabolism; tetrahydrofolate interconversion.</text>
</comment>
<dbReference type="CDD" id="cd00477">
    <property type="entry name" value="FTHFS"/>
    <property type="match status" value="1"/>
</dbReference>
<dbReference type="FunFam" id="3.10.410.10:FF:000001">
    <property type="entry name" value="Putative formate--tetrahydrofolate ligase"/>
    <property type="match status" value="1"/>
</dbReference>
<dbReference type="Gene3D" id="3.10.410.10">
    <property type="entry name" value="Formyltetrahydrofolate synthetase, domain 3"/>
    <property type="match status" value="1"/>
</dbReference>
<dbReference type="SUPFAM" id="SSF53223">
    <property type="entry name" value="Aminoacid dehydrogenase-like, N-terminal domain"/>
    <property type="match status" value="2"/>
</dbReference>
<comment type="subunit">
    <text evidence="5">Homodimer.</text>
</comment>
<dbReference type="NCBIfam" id="NF010030">
    <property type="entry name" value="PRK13505.1"/>
    <property type="match status" value="1"/>
</dbReference>
<evidence type="ECO:0000313" key="24">
    <source>
        <dbReference type="Proteomes" id="UP000245119"/>
    </source>
</evidence>
<dbReference type="GO" id="GO:0004488">
    <property type="term" value="F:methylenetetrahydrofolate dehydrogenase (NADP+) activity"/>
    <property type="evidence" value="ECO:0007669"/>
    <property type="project" value="UniProtKB-EC"/>
</dbReference>
<evidence type="ECO:0000259" key="22">
    <source>
        <dbReference type="Pfam" id="PF02882"/>
    </source>
</evidence>
<dbReference type="InterPro" id="IPR000672">
    <property type="entry name" value="THF_DH/CycHdrlase"/>
</dbReference>
<evidence type="ECO:0000256" key="5">
    <source>
        <dbReference type="ARBA" id="ARBA00011738"/>
    </source>
</evidence>
<comment type="catalytic activity">
    <reaction evidence="19">
        <text>(6R)-5,10-methenyltetrahydrofolate + H2O = (6R)-10-formyltetrahydrofolate + H(+)</text>
        <dbReference type="Rhea" id="RHEA:23700"/>
        <dbReference type="ChEBI" id="CHEBI:15377"/>
        <dbReference type="ChEBI" id="CHEBI:15378"/>
        <dbReference type="ChEBI" id="CHEBI:57455"/>
        <dbReference type="ChEBI" id="CHEBI:195366"/>
        <dbReference type="EC" id="3.5.4.9"/>
    </reaction>
</comment>
<keyword evidence="11" id="KW-0554">One-carbon metabolism</keyword>
<evidence type="ECO:0000256" key="9">
    <source>
        <dbReference type="ARBA" id="ARBA00017592"/>
    </source>
</evidence>
<dbReference type="Pfam" id="PF02882">
    <property type="entry name" value="THF_DHG_CYH_C"/>
    <property type="match status" value="2"/>
</dbReference>
<dbReference type="PROSITE" id="PS00766">
    <property type="entry name" value="THF_DHG_CYH_1"/>
    <property type="match status" value="2"/>
</dbReference>
<feature type="domain" description="Tetrahydrofolate dehydrogenase/cyclohydrolase catalytic" evidence="21">
    <location>
        <begin position="316"/>
        <end position="426"/>
    </location>
</feature>
<feature type="domain" description="Tetrahydrofolate dehydrogenase/cyclohydrolase NAD(P)-binding" evidence="22">
    <location>
        <begin position="447"/>
        <end position="593"/>
    </location>
</feature>
<dbReference type="InterPro" id="IPR027417">
    <property type="entry name" value="P-loop_NTPase"/>
</dbReference>